<feature type="compositionally biased region" description="Basic and acidic residues" evidence="6">
    <location>
        <begin position="675"/>
        <end position="686"/>
    </location>
</feature>
<name>K8FE98_9CHLO</name>
<dbReference type="OrthoDB" id="10252171at2759"/>
<keyword evidence="9" id="KW-1185">Reference proteome</keyword>
<dbReference type="PROSITE" id="PS50011">
    <property type="entry name" value="PROTEIN_KINASE_DOM"/>
    <property type="match status" value="1"/>
</dbReference>
<dbReference type="RefSeq" id="XP_007511973.1">
    <property type="nucleotide sequence ID" value="XM_007511911.1"/>
</dbReference>
<feature type="compositionally biased region" description="Acidic residues" evidence="6">
    <location>
        <begin position="650"/>
        <end position="664"/>
    </location>
</feature>
<dbReference type="Gene3D" id="3.30.200.20">
    <property type="entry name" value="Phosphorylase Kinase, domain 1"/>
    <property type="match status" value="1"/>
</dbReference>
<keyword evidence="1" id="KW-0808">Transferase</keyword>
<dbReference type="InterPro" id="IPR000719">
    <property type="entry name" value="Prot_kinase_dom"/>
</dbReference>
<dbReference type="InterPro" id="IPR008271">
    <property type="entry name" value="Ser/Thr_kinase_AS"/>
</dbReference>
<dbReference type="EMBL" id="FO082272">
    <property type="protein sequence ID" value="CCO66061.1"/>
    <property type="molecule type" value="Genomic_DNA"/>
</dbReference>
<dbReference type="InterPro" id="IPR011009">
    <property type="entry name" value="Kinase-like_dom_sf"/>
</dbReference>
<gene>
    <name evidence="8" type="ORF">Bathy07g00430</name>
</gene>
<proteinExistence type="predicted"/>
<dbReference type="PANTHER" id="PTHR46699:SF5">
    <property type="entry name" value="PROTEIN KINASE DOMAIN-CONTAINING PROTEIN"/>
    <property type="match status" value="1"/>
</dbReference>
<dbReference type="GO" id="GO:0005524">
    <property type="term" value="F:ATP binding"/>
    <property type="evidence" value="ECO:0007669"/>
    <property type="project" value="UniProtKB-UniRule"/>
</dbReference>
<dbReference type="eggNOG" id="KOG0594">
    <property type="taxonomic scope" value="Eukaryota"/>
</dbReference>
<keyword evidence="3" id="KW-0418">Kinase</keyword>
<keyword evidence="4 5" id="KW-0067">ATP-binding</keyword>
<dbReference type="SUPFAM" id="SSF56112">
    <property type="entry name" value="Protein kinase-like (PK-like)"/>
    <property type="match status" value="1"/>
</dbReference>
<reference evidence="8 9" key="1">
    <citation type="submission" date="2011-10" db="EMBL/GenBank/DDBJ databases">
        <authorList>
            <person name="Genoscope - CEA"/>
        </authorList>
    </citation>
    <scope>NUCLEOTIDE SEQUENCE [LARGE SCALE GENOMIC DNA]</scope>
    <source>
        <strain evidence="8 9">RCC 1105</strain>
    </source>
</reference>
<evidence type="ECO:0000256" key="2">
    <source>
        <dbReference type="ARBA" id="ARBA00022741"/>
    </source>
</evidence>
<protein>
    <recommendedName>
        <fullName evidence="7">Protein kinase domain-containing protein</fullName>
    </recommendedName>
</protein>
<evidence type="ECO:0000256" key="1">
    <source>
        <dbReference type="ARBA" id="ARBA00022679"/>
    </source>
</evidence>
<evidence type="ECO:0000256" key="3">
    <source>
        <dbReference type="ARBA" id="ARBA00022777"/>
    </source>
</evidence>
<evidence type="ECO:0000313" key="8">
    <source>
        <dbReference type="EMBL" id="CCO66061.1"/>
    </source>
</evidence>
<feature type="region of interest" description="Disordered" evidence="6">
    <location>
        <begin position="786"/>
        <end position="824"/>
    </location>
</feature>
<dbReference type="Proteomes" id="UP000198341">
    <property type="component" value="Chromosome 7"/>
</dbReference>
<dbReference type="GO" id="GO:0004672">
    <property type="term" value="F:protein kinase activity"/>
    <property type="evidence" value="ECO:0007669"/>
    <property type="project" value="InterPro"/>
</dbReference>
<feature type="binding site" evidence="5">
    <location>
        <position position="91"/>
    </location>
    <ligand>
        <name>ATP</name>
        <dbReference type="ChEBI" id="CHEBI:30616"/>
    </ligand>
</feature>
<dbReference type="GeneID" id="19014533"/>
<evidence type="ECO:0000259" key="7">
    <source>
        <dbReference type="PROSITE" id="PS50011"/>
    </source>
</evidence>
<sequence>MNGGGASFATSSFSSSSSFEGGGGDRRKGGRLLRERNTTNATKQKTRIKIKAQVGRNFKRHEFEIERQIGEGSFGIVYQAIWRGKERVVLKRPKLNVEGAAELQEIENWMNGRVSRDAKGACAEFLGSYRVTYDEWKKLMDTNQMNDLTAKEGLWLVWKYQGDRTLAQFMAQSDYPSGLAKNLLKRKGVRKGDAACELEIAQKVMKQLLTNLATMHSAGLVHRDIKPHNLVLADCEAYDEKNRGKNVLEGTGKFLSESLSSIRRGGSKGSGREGGEENGGGAMYERKVKDYVMMEEPEFKLIDLGACACFRTGTNFAPDETIMDPKYAPPEEFLIPTEDAPDLRKLLGPLAYAAGSAAWVKYLPDRFDSYSAGVILMQLALPSLRTNRGLSSFNRGLKKCDYDLDLWRTQNKGQLGRSKTALLDAGGDAGWKLAAELLKGRPYWLEKKTAKSGEQLLSNNNDNTDRPSALDCLKYDFFSVDPAELEVKQGGAAKIGESIGQSLDKSREILSDMFGLQKRIERQQTSIKRQLGTVQRLKAKGAPIDQIEKEEAVLEKMQAGLQGLFRSLQFKDTQVRTEIILAASSFKQQAKKENVDTTESFDRSMISLKTREVLEKDITKFAKNLSKQAGRIGDAATGAVLKILKSRDDSDEVSSSSDEDDASETTDSAINDVSDVNKVEADESNKTNKGVGMLSSLLYGVGKNLKKPSVKKENETVVFKPDNSIAKIIDKRNATNDDRSVGDDTDFVVSDTKFIRANMEVIEAEMNTVMQELAKLDTQLGLREIEEETEGDFGIVEEEEEKEDDDNGMDGSMDEDTQNFKRMR</sequence>
<dbReference type="Gene3D" id="1.10.510.10">
    <property type="entry name" value="Transferase(Phosphotransferase) domain 1"/>
    <property type="match status" value="1"/>
</dbReference>
<dbReference type="SMART" id="SM00220">
    <property type="entry name" value="S_TKc"/>
    <property type="match status" value="1"/>
</dbReference>
<dbReference type="PROSITE" id="PS00108">
    <property type="entry name" value="PROTEIN_KINASE_ST"/>
    <property type="match status" value="1"/>
</dbReference>
<feature type="compositionally biased region" description="Low complexity" evidence="6">
    <location>
        <begin position="7"/>
        <end position="19"/>
    </location>
</feature>
<evidence type="ECO:0000256" key="4">
    <source>
        <dbReference type="ARBA" id="ARBA00022840"/>
    </source>
</evidence>
<accession>K8FE98</accession>
<feature type="compositionally biased region" description="Acidic residues" evidence="6">
    <location>
        <begin position="786"/>
        <end position="817"/>
    </location>
</feature>
<dbReference type="KEGG" id="bpg:Bathy07g00430"/>
<evidence type="ECO:0000256" key="6">
    <source>
        <dbReference type="SAM" id="MobiDB-lite"/>
    </source>
</evidence>
<dbReference type="STRING" id="41875.K8FE98"/>
<feature type="domain" description="Protein kinase" evidence="7">
    <location>
        <begin position="63"/>
        <end position="478"/>
    </location>
</feature>
<organism evidence="8 9">
    <name type="scientific">Bathycoccus prasinos</name>
    <dbReference type="NCBI Taxonomy" id="41875"/>
    <lineage>
        <taxon>Eukaryota</taxon>
        <taxon>Viridiplantae</taxon>
        <taxon>Chlorophyta</taxon>
        <taxon>Mamiellophyceae</taxon>
        <taxon>Mamiellales</taxon>
        <taxon>Bathycoccaceae</taxon>
        <taxon>Bathycoccus</taxon>
    </lineage>
</organism>
<feature type="region of interest" description="Disordered" evidence="6">
    <location>
        <begin position="261"/>
        <end position="281"/>
    </location>
</feature>
<dbReference type="InterPro" id="IPR017441">
    <property type="entry name" value="Protein_kinase_ATP_BS"/>
</dbReference>
<dbReference type="PROSITE" id="PS00107">
    <property type="entry name" value="PROTEIN_KINASE_ATP"/>
    <property type="match status" value="1"/>
</dbReference>
<evidence type="ECO:0000313" key="9">
    <source>
        <dbReference type="Proteomes" id="UP000198341"/>
    </source>
</evidence>
<keyword evidence="2 5" id="KW-0547">Nucleotide-binding</keyword>
<evidence type="ECO:0000256" key="5">
    <source>
        <dbReference type="PROSITE-ProRule" id="PRU10141"/>
    </source>
</evidence>
<feature type="region of interest" description="Disordered" evidence="6">
    <location>
        <begin position="1"/>
        <end position="45"/>
    </location>
</feature>
<feature type="compositionally biased region" description="Basic and acidic residues" evidence="6">
    <location>
        <begin position="23"/>
        <end position="37"/>
    </location>
</feature>
<dbReference type="AlphaFoldDB" id="K8FE98"/>
<feature type="region of interest" description="Disordered" evidence="6">
    <location>
        <begin position="650"/>
        <end position="687"/>
    </location>
</feature>
<dbReference type="PANTHER" id="PTHR46699">
    <property type="entry name" value="SERINE/THREONINE-PROTEIN KINASE STN8, CHLOROPLASTIC-RELATED"/>
    <property type="match status" value="1"/>
</dbReference>